<name>A0A0M9VXK7_ESCWE</name>
<dbReference type="GO" id="GO:1990380">
    <property type="term" value="F:K48-linked deubiquitinase activity"/>
    <property type="evidence" value="ECO:0007669"/>
    <property type="project" value="InterPro"/>
</dbReference>
<dbReference type="GO" id="GO:0004843">
    <property type="term" value="F:cysteine-type deubiquitinase activity"/>
    <property type="evidence" value="ECO:0007669"/>
    <property type="project" value="InterPro"/>
</dbReference>
<organism evidence="3 4">
    <name type="scientific">Escovopsis weberi</name>
    <dbReference type="NCBI Taxonomy" id="150374"/>
    <lineage>
        <taxon>Eukaryota</taxon>
        <taxon>Fungi</taxon>
        <taxon>Dikarya</taxon>
        <taxon>Ascomycota</taxon>
        <taxon>Pezizomycotina</taxon>
        <taxon>Sordariomycetes</taxon>
        <taxon>Hypocreomycetidae</taxon>
        <taxon>Hypocreales</taxon>
        <taxon>Hypocreaceae</taxon>
        <taxon>Escovopsis</taxon>
    </lineage>
</organism>
<dbReference type="STRING" id="150374.A0A0M9VXK7"/>
<dbReference type="GO" id="GO:0016807">
    <property type="term" value="F:cysteine-type carboxypeptidase activity"/>
    <property type="evidence" value="ECO:0007669"/>
    <property type="project" value="TreeGrafter"/>
</dbReference>
<dbReference type="Proteomes" id="UP000053831">
    <property type="component" value="Unassembled WGS sequence"/>
</dbReference>
<dbReference type="InterPro" id="IPR033979">
    <property type="entry name" value="MINDY_domain"/>
</dbReference>
<dbReference type="OrthoDB" id="10261212at2759"/>
<evidence type="ECO:0000256" key="1">
    <source>
        <dbReference type="SAM" id="MobiDB-lite"/>
    </source>
</evidence>
<comment type="caution">
    <text evidence="3">The sequence shown here is derived from an EMBL/GenBank/DDBJ whole genome shotgun (WGS) entry which is preliminary data.</text>
</comment>
<dbReference type="GO" id="GO:0071108">
    <property type="term" value="P:protein K48-linked deubiquitination"/>
    <property type="evidence" value="ECO:0007669"/>
    <property type="project" value="TreeGrafter"/>
</dbReference>
<feature type="domain" description="MINDY deubiquitinase" evidence="2">
    <location>
        <begin position="105"/>
        <end position="339"/>
    </location>
</feature>
<dbReference type="Pfam" id="PF04424">
    <property type="entry name" value="MINDY_DUB"/>
    <property type="match status" value="1"/>
</dbReference>
<gene>
    <name evidence="3" type="ORF">ESCO_003394</name>
</gene>
<dbReference type="PANTHER" id="PTHR18063:SF6">
    <property type="entry name" value="UBIQUITIN CARBOXYL-TERMINAL HYDROLASE"/>
    <property type="match status" value="1"/>
</dbReference>
<feature type="compositionally biased region" description="Basic and acidic residues" evidence="1">
    <location>
        <begin position="43"/>
        <end position="60"/>
    </location>
</feature>
<sequence length="342" mass="37955">MGTDPWAPSTPDPSAKEPQAPTSPALLSFQSDGSGWEDASDDDDKHGDEHGDEPGDEKSGYDASGGNGTNVRSPVMNEELARDQHVWDDSPADISGTSLVSVLCSREQVSLNLLLEAVFEELMSPRRTRSDKALPDVTDLYAFLQSLHTGMNVNPRFIPTPEMVEAFKRTSLTHIDPDERGKFIPGTFENTLEMSLYAAFSIPLIHGWLPPMDDPAYGAMHRHATSYEDTQNLLFREEELERKLSTDSGLTEGEQGLYNDIVTIRMFLDSSATQLTPWGIDVIGKVMRPGTFAILFRNDHFSTLYCHPETLQLFTLVTDAGYESHSDIVWESLLDVNGTKLQ</sequence>
<evidence type="ECO:0000259" key="2">
    <source>
        <dbReference type="Pfam" id="PF04424"/>
    </source>
</evidence>
<dbReference type="EMBL" id="LGSR01000002">
    <property type="protein sequence ID" value="KOS23255.1"/>
    <property type="molecule type" value="Genomic_DNA"/>
</dbReference>
<keyword evidence="4" id="KW-1185">Reference proteome</keyword>
<feature type="region of interest" description="Disordered" evidence="1">
    <location>
        <begin position="1"/>
        <end position="73"/>
    </location>
</feature>
<dbReference type="GO" id="GO:0071944">
    <property type="term" value="C:cell periphery"/>
    <property type="evidence" value="ECO:0007669"/>
    <property type="project" value="TreeGrafter"/>
</dbReference>
<proteinExistence type="predicted"/>
<evidence type="ECO:0000313" key="3">
    <source>
        <dbReference type="EMBL" id="KOS23255.1"/>
    </source>
</evidence>
<protein>
    <recommendedName>
        <fullName evidence="2">MINDY deubiquitinase domain-containing protein</fullName>
    </recommendedName>
</protein>
<dbReference type="AlphaFoldDB" id="A0A0M9VXK7"/>
<dbReference type="InterPro" id="IPR007518">
    <property type="entry name" value="MINDY"/>
</dbReference>
<dbReference type="PANTHER" id="PTHR18063">
    <property type="entry name" value="NF-E2 INDUCIBLE PROTEIN"/>
    <property type="match status" value="1"/>
</dbReference>
<dbReference type="GO" id="GO:0005829">
    <property type="term" value="C:cytosol"/>
    <property type="evidence" value="ECO:0007669"/>
    <property type="project" value="TreeGrafter"/>
</dbReference>
<reference evidence="3 4" key="1">
    <citation type="submission" date="2015-07" db="EMBL/GenBank/DDBJ databases">
        <title>The genome of the fungus Escovopsis weberi, a specialized disease agent of ant agriculture.</title>
        <authorList>
            <person name="de Man T.J."/>
            <person name="Stajich J.E."/>
            <person name="Kubicek C.P."/>
            <person name="Chenthamara K."/>
            <person name="Atanasova L."/>
            <person name="Druzhinina I.S."/>
            <person name="Birnbaum S."/>
            <person name="Barribeau S.M."/>
            <person name="Teiling C."/>
            <person name="Suen G."/>
            <person name="Currie C."/>
            <person name="Gerardo N.M."/>
        </authorList>
    </citation>
    <scope>NUCLEOTIDE SEQUENCE [LARGE SCALE GENOMIC DNA]</scope>
</reference>
<accession>A0A0M9VXK7</accession>
<evidence type="ECO:0000313" key="4">
    <source>
        <dbReference type="Proteomes" id="UP000053831"/>
    </source>
</evidence>